<protein>
    <submittedName>
        <fullName evidence="5">Helix-turn-helix domain-containing protein</fullName>
    </submittedName>
</protein>
<dbReference type="InterPro" id="IPR011051">
    <property type="entry name" value="RmlC_Cupin_sf"/>
</dbReference>
<evidence type="ECO:0000256" key="1">
    <source>
        <dbReference type="ARBA" id="ARBA00023015"/>
    </source>
</evidence>
<dbReference type="InterPro" id="IPR014710">
    <property type="entry name" value="RmlC-like_jellyroll"/>
</dbReference>
<dbReference type="PROSITE" id="PS01124">
    <property type="entry name" value="HTH_ARAC_FAMILY_2"/>
    <property type="match status" value="1"/>
</dbReference>
<dbReference type="InterPro" id="IPR018060">
    <property type="entry name" value="HTH_AraC"/>
</dbReference>
<dbReference type="PANTHER" id="PTHR43280:SF32">
    <property type="entry name" value="TRANSCRIPTIONAL REGULATORY PROTEIN"/>
    <property type="match status" value="1"/>
</dbReference>
<dbReference type="SUPFAM" id="SSF51182">
    <property type="entry name" value="RmlC-like cupins"/>
    <property type="match status" value="1"/>
</dbReference>
<dbReference type="InterPro" id="IPR003313">
    <property type="entry name" value="AraC-bd"/>
</dbReference>
<dbReference type="EMBL" id="JBHUIJ010000010">
    <property type="protein sequence ID" value="MFD2237579.1"/>
    <property type="molecule type" value="Genomic_DNA"/>
</dbReference>
<dbReference type="Pfam" id="PF12833">
    <property type="entry name" value="HTH_18"/>
    <property type="match status" value="1"/>
</dbReference>
<reference evidence="6" key="1">
    <citation type="journal article" date="2019" name="Int. J. Syst. Evol. Microbiol.">
        <title>The Global Catalogue of Microorganisms (GCM) 10K type strain sequencing project: providing services to taxonomists for standard genome sequencing and annotation.</title>
        <authorList>
            <consortium name="The Broad Institute Genomics Platform"/>
            <consortium name="The Broad Institute Genome Sequencing Center for Infectious Disease"/>
            <person name="Wu L."/>
            <person name="Ma J."/>
        </authorList>
    </citation>
    <scope>NUCLEOTIDE SEQUENCE [LARGE SCALE GENOMIC DNA]</scope>
    <source>
        <strain evidence="6">ZS-35-S2</strain>
    </source>
</reference>
<keyword evidence="2" id="KW-0238">DNA-binding</keyword>
<comment type="caution">
    <text evidence="5">The sequence shown here is derived from an EMBL/GenBank/DDBJ whole genome shotgun (WGS) entry which is preliminary data.</text>
</comment>
<feature type="domain" description="HTH araC/xylS-type" evidence="4">
    <location>
        <begin position="189"/>
        <end position="287"/>
    </location>
</feature>
<proteinExistence type="predicted"/>
<dbReference type="PANTHER" id="PTHR43280">
    <property type="entry name" value="ARAC-FAMILY TRANSCRIPTIONAL REGULATOR"/>
    <property type="match status" value="1"/>
</dbReference>
<dbReference type="SUPFAM" id="SSF46689">
    <property type="entry name" value="Homeodomain-like"/>
    <property type="match status" value="1"/>
</dbReference>
<keyword evidence="1" id="KW-0805">Transcription regulation</keyword>
<dbReference type="InterPro" id="IPR009057">
    <property type="entry name" value="Homeodomain-like_sf"/>
</dbReference>
<dbReference type="CDD" id="cd06999">
    <property type="entry name" value="cupin_HpaA-like_N"/>
    <property type="match status" value="1"/>
</dbReference>
<name>A0ABW5CJU0_9HYPH</name>
<evidence type="ECO:0000313" key="6">
    <source>
        <dbReference type="Proteomes" id="UP001597371"/>
    </source>
</evidence>
<dbReference type="Proteomes" id="UP001597371">
    <property type="component" value="Unassembled WGS sequence"/>
</dbReference>
<dbReference type="SMART" id="SM00342">
    <property type="entry name" value="HTH_ARAC"/>
    <property type="match status" value="1"/>
</dbReference>
<gene>
    <name evidence="5" type="ORF">ACFSKQ_08885</name>
</gene>
<evidence type="ECO:0000256" key="3">
    <source>
        <dbReference type="ARBA" id="ARBA00023163"/>
    </source>
</evidence>
<dbReference type="InterPro" id="IPR047264">
    <property type="entry name" value="Cupin_HpaA-like_N"/>
</dbReference>
<keyword evidence="3" id="KW-0804">Transcription</keyword>
<organism evidence="5 6">
    <name type="scientific">Aureimonas populi</name>
    <dbReference type="NCBI Taxonomy" id="1701758"/>
    <lineage>
        <taxon>Bacteria</taxon>
        <taxon>Pseudomonadati</taxon>
        <taxon>Pseudomonadota</taxon>
        <taxon>Alphaproteobacteria</taxon>
        <taxon>Hyphomicrobiales</taxon>
        <taxon>Aurantimonadaceae</taxon>
        <taxon>Aureimonas</taxon>
    </lineage>
</organism>
<dbReference type="Gene3D" id="1.10.10.60">
    <property type="entry name" value="Homeodomain-like"/>
    <property type="match status" value="1"/>
</dbReference>
<dbReference type="RefSeq" id="WP_209738505.1">
    <property type="nucleotide sequence ID" value="NZ_CP072611.1"/>
</dbReference>
<accession>A0ABW5CJU0</accession>
<evidence type="ECO:0000256" key="2">
    <source>
        <dbReference type="ARBA" id="ARBA00023125"/>
    </source>
</evidence>
<sequence length="295" mass="32571">MLSIPTYALYGESETDSRHWLHWETITSRSRLHGFRIDAHRHDQLHQIVYLCAGSAELMLDGENISLAPPSLVLLPPLAVHGFAFSSDVDGFVLTVVAAEFNEAVAALRLDGTGLTGAGALRPAEGLADAPALDRAVRDLVEEAGRPLPGQDGALRARYGLLLVLAHRMDLAAARIARAEPGPAEAHARRFLRLVDLHYRDTRKVGFYAGRLGITATHLNRICRQVCGSSALGVIERRILLEARRYLQFSTLSVKEIAILLGYEDPAYFSRLFRRRTGRGAVSMRRELRLPPPLD</sequence>
<keyword evidence="6" id="KW-1185">Reference proteome</keyword>
<evidence type="ECO:0000313" key="5">
    <source>
        <dbReference type="EMBL" id="MFD2237579.1"/>
    </source>
</evidence>
<dbReference type="Pfam" id="PF02311">
    <property type="entry name" value="AraC_binding"/>
    <property type="match status" value="1"/>
</dbReference>
<dbReference type="Gene3D" id="2.60.120.10">
    <property type="entry name" value="Jelly Rolls"/>
    <property type="match status" value="1"/>
</dbReference>
<evidence type="ECO:0000259" key="4">
    <source>
        <dbReference type="PROSITE" id="PS01124"/>
    </source>
</evidence>